<proteinExistence type="predicted"/>
<dbReference type="Proteomes" id="UP000887569">
    <property type="component" value="Unplaced"/>
</dbReference>
<dbReference type="AlphaFoldDB" id="A0A914ZQ93"/>
<keyword evidence="1" id="KW-1185">Reference proteome</keyword>
<sequence>MVRCVRSIMEVDRRDRRLHFCEVGAAVSDQSVLAEKLADSCLTARDFGEPHERTPSACGALSHNAQVLTAEDKHQRAIDVHSEGRQAYMQWLQAHTALFIVIVCSTWGVVVCDNDDYEYAEDASPAERKIDDFPWHETIDEEYSSTDPKANCSSDTAIIDKLLNGTGYNKYRLPG</sequence>
<protein>
    <submittedName>
        <fullName evidence="2">Uncharacterized protein</fullName>
    </submittedName>
</protein>
<evidence type="ECO:0000313" key="1">
    <source>
        <dbReference type="Proteomes" id="UP000887569"/>
    </source>
</evidence>
<name>A0A914ZQ93_PARUN</name>
<accession>A0A914ZQ93</accession>
<dbReference type="WBParaSite" id="PgB05_g099_t01">
    <property type="protein sequence ID" value="PgB05_g099_t01"/>
    <property type="gene ID" value="PgB05_g099"/>
</dbReference>
<organism evidence="1 2">
    <name type="scientific">Parascaris univalens</name>
    <name type="common">Nematode worm</name>
    <dbReference type="NCBI Taxonomy" id="6257"/>
    <lineage>
        <taxon>Eukaryota</taxon>
        <taxon>Metazoa</taxon>
        <taxon>Ecdysozoa</taxon>
        <taxon>Nematoda</taxon>
        <taxon>Chromadorea</taxon>
        <taxon>Rhabditida</taxon>
        <taxon>Spirurina</taxon>
        <taxon>Ascaridomorpha</taxon>
        <taxon>Ascaridoidea</taxon>
        <taxon>Ascarididae</taxon>
        <taxon>Parascaris</taxon>
    </lineage>
</organism>
<reference evidence="2" key="1">
    <citation type="submission" date="2022-11" db="UniProtKB">
        <authorList>
            <consortium name="WormBaseParasite"/>
        </authorList>
    </citation>
    <scope>IDENTIFICATION</scope>
</reference>
<evidence type="ECO:0000313" key="2">
    <source>
        <dbReference type="WBParaSite" id="PgB05_g099_t01"/>
    </source>
</evidence>